<sequence length="56" mass="6180">MMARSTSPAVRPVVLAGLTAAVVRGQSDDIKATAVFHNITNRRNNSQRIGLYPDWR</sequence>
<evidence type="ECO:0000313" key="2">
    <source>
        <dbReference type="Proteomes" id="UP000018922"/>
    </source>
</evidence>
<dbReference type="HOGENOM" id="CLU_3008951_0_0_5"/>
<dbReference type="EMBL" id="HG794546">
    <property type="protein sequence ID" value="CDL01017.1"/>
    <property type="molecule type" value="Genomic_DNA"/>
</dbReference>
<reference evidence="1 2" key="1">
    <citation type="journal article" date="2014" name="Genome Announc.">
        <title>Complete genome sequence of Magnetospirillum gryphiswaldense MSR-1.</title>
        <authorList>
            <person name="Wang X."/>
            <person name="Wang Q."/>
            <person name="Zhang W."/>
            <person name="Wang Y."/>
            <person name="Li L."/>
            <person name="Wen T."/>
            <person name="Zhang T."/>
            <person name="Zhang Y."/>
            <person name="Xu J."/>
            <person name="Hu J."/>
            <person name="Li S."/>
            <person name="Liu L."/>
            <person name="Liu J."/>
            <person name="Jiang W."/>
            <person name="Tian J."/>
            <person name="Li Y."/>
            <person name="Schuler D."/>
            <person name="Wang L."/>
            <person name="Li J."/>
        </authorList>
    </citation>
    <scope>NUCLEOTIDE SEQUENCE [LARGE SCALE GENOMIC DNA]</scope>
    <source>
        <strain evidence="2">DSM 6361 / JCM 21280 / NBRC 15271 / MSR-1</strain>
    </source>
</reference>
<keyword evidence="2" id="KW-1185">Reference proteome</keyword>
<dbReference type="Proteomes" id="UP000018922">
    <property type="component" value="Chromosome I"/>
</dbReference>
<dbReference type="STRING" id="1430440.MGMSRv2__3802"/>
<organism evidence="1 2">
    <name type="scientific">Magnetospirillum gryphiswaldense (strain DSM 6361 / JCM 21280 / NBRC 15271 / MSR-1)</name>
    <dbReference type="NCBI Taxonomy" id="431944"/>
    <lineage>
        <taxon>Bacteria</taxon>
        <taxon>Pseudomonadati</taxon>
        <taxon>Pseudomonadota</taxon>
        <taxon>Alphaproteobacteria</taxon>
        <taxon>Rhodospirillales</taxon>
        <taxon>Rhodospirillaceae</taxon>
        <taxon>Magnetospirillum</taxon>
    </lineage>
</organism>
<proteinExistence type="predicted"/>
<evidence type="ECO:0000313" key="1">
    <source>
        <dbReference type="EMBL" id="CDL01017.1"/>
    </source>
</evidence>
<protein>
    <submittedName>
        <fullName evidence="1">Uncharacterized protein</fullName>
    </submittedName>
</protein>
<accession>V6F6L9</accession>
<name>V6F6L9_MAGGM</name>
<gene>
    <name evidence="1" type="ordered locus">MGMSRv2__3802</name>
</gene>
<dbReference type="AlphaFoldDB" id="V6F6L9"/>
<dbReference type="KEGG" id="mgy:MGMSRv2__3802"/>